<evidence type="ECO:0000313" key="1">
    <source>
        <dbReference type="EMBL" id="MDW9211770.1"/>
    </source>
</evidence>
<organism evidence="1 2">
    <name type="scientific">Bacillus thuringiensis serovar toumanoffi</name>
    <dbReference type="NCBI Taxonomy" id="180862"/>
    <lineage>
        <taxon>Bacteria</taxon>
        <taxon>Bacillati</taxon>
        <taxon>Bacillota</taxon>
        <taxon>Bacilli</taxon>
        <taxon>Bacillales</taxon>
        <taxon>Bacillaceae</taxon>
        <taxon>Bacillus</taxon>
        <taxon>Bacillus cereus group</taxon>
    </lineage>
</organism>
<dbReference type="EMBL" id="JAWQCK010000007">
    <property type="protein sequence ID" value="MDW9211770.1"/>
    <property type="molecule type" value="Genomic_DNA"/>
</dbReference>
<protein>
    <recommendedName>
        <fullName evidence="3">Transcription initiation factor TFIIIB</fullName>
    </recommendedName>
</protein>
<name>A0ABD5I3K7_BACTU</name>
<evidence type="ECO:0008006" key="3">
    <source>
        <dbReference type="Google" id="ProtNLM"/>
    </source>
</evidence>
<dbReference type="Gene3D" id="2.20.25.10">
    <property type="match status" value="1"/>
</dbReference>
<evidence type="ECO:0000313" key="2">
    <source>
        <dbReference type="Proteomes" id="UP001272716"/>
    </source>
</evidence>
<accession>A0ABD5I3K7</accession>
<dbReference type="AlphaFoldDB" id="A0ABD5I3K7"/>
<proteinExistence type="predicted"/>
<comment type="caution">
    <text evidence="1">The sequence shown here is derived from an EMBL/GenBank/DDBJ whole genome shotgun (WGS) entry which is preliminary data.</text>
</comment>
<gene>
    <name evidence="1" type="ORF">BTTOUR_23785</name>
</gene>
<sequence>MEVNCRREWKQIKGGALMKQKAVQTCSNCGSQNIGEGEFVGYAQIRKKETMFTSSPVDAYICTDCGNILLLKVRHYEKFKQKPL</sequence>
<reference evidence="1 2" key="1">
    <citation type="submission" date="2023-10" db="EMBL/GenBank/DDBJ databases">
        <title>Draft Genome Sequence of Bacillus thuringiensis serovar. toumanoffi 4059: Identification of a Novel Cry Protein Candidate.</title>
        <authorList>
            <person name="Murdoch R.W."/>
            <person name="Gemler B."/>
            <person name="Heater B.S."/>
        </authorList>
    </citation>
    <scope>NUCLEOTIDE SEQUENCE [LARGE SCALE GENOMIC DNA]</scope>
    <source>
        <strain evidence="1 2">4059</strain>
    </source>
</reference>
<dbReference type="Proteomes" id="UP001272716">
    <property type="component" value="Unassembled WGS sequence"/>
</dbReference>